<feature type="domain" description="HTH myb-type" evidence="9">
    <location>
        <begin position="9"/>
        <end position="61"/>
    </location>
</feature>
<dbReference type="SMART" id="SM00717">
    <property type="entry name" value="SANT"/>
    <property type="match status" value="2"/>
</dbReference>
<feature type="domain" description="Myb-like" evidence="8">
    <location>
        <begin position="9"/>
        <end position="61"/>
    </location>
</feature>
<dbReference type="PROSITE" id="PS50090">
    <property type="entry name" value="MYB_LIKE"/>
    <property type="match status" value="2"/>
</dbReference>
<dbReference type="FunFam" id="1.10.10.60:FF:000221">
    <property type="entry name" value="MYB transcription factor"/>
    <property type="match status" value="1"/>
</dbReference>
<keyword evidence="11" id="KW-1185">Reference proteome</keyword>
<accession>A0AAN7L941</accession>
<feature type="compositionally biased region" description="Basic and acidic residues" evidence="7">
    <location>
        <begin position="136"/>
        <end position="152"/>
    </location>
</feature>
<dbReference type="CDD" id="cd00167">
    <property type="entry name" value="SANT"/>
    <property type="match status" value="2"/>
</dbReference>
<proteinExistence type="predicted"/>
<evidence type="ECO:0000256" key="3">
    <source>
        <dbReference type="ARBA" id="ARBA00023015"/>
    </source>
</evidence>
<feature type="domain" description="Myb-like" evidence="8">
    <location>
        <begin position="62"/>
        <end position="112"/>
    </location>
</feature>
<keyword evidence="6" id="KW-0539">Nucleus</keyword>
<reference evidence="10 11" key="1">
    <citation type="journal article" date="2023" name="Hortic Res">
        <title>Pangenome of water caltrop reveals structural variations and asymmetric subgenome divergence after allopolyploidization.</title>
        <authorList>
            <person name="Zhang X."/>
            <person name="Chen Y."/>
            <person name="Wang L."/>
            <person name="Yuan Y."/>
            <person name="Fang M."/>
            <person name="Shi L."/>
            <person name="Lu R."/>
            <person name="Comes H.P."/>
            <person name="Ma Y."/>
            <person name="Chen Y."/>
            <person name="Huang G."/>
            <person name="Zhou Y."/>
            <person name="Zheng Z."/>
            <person name="Qiu Y."/>
        </authorList>
    </citation>
    <scope>NUCLEOTIDE SEQUENCE [LARGE SCALE GENOMIC DNA]</scope>
    <source>
        <tissue evidence="10">Roots</tissue>
    </source>
</reference>
<dbReference type="GO" id="GO:0003677">
    <property type="term" value="F:DNA binding"/>
    <property type="evidence" value="ECO:0007669"/>
    <property type="project" value="UniProtKB-KW"/>
</dbReference>
<comment type="caution">
    <text evidence="10">The sequence shown here is derived from an EMBL/GenBank/DDBJ whole genome shotgun (WGS) entry which is preliminary data.</text>
</comment>
<evidence type="ECO:0000259" key="9">
    <source>
        <dbReference type="PROSITE" id="PS51294"/>
    </source>
</evidence>
<keyword evidence="4" id="KW-0238">DNA-binding</keyword>
<dbReference type="GO" id="GO:0005634">
    <property type="term" value="C:nucleus"/>
    <property type="evidence" value="ECO:0007669"/>
    <property type="project" value="UniProtKB-SubCell"/>
</dbReference>
<keyword evidence="5" id="KW-0804">Transcription</keyword>
<dbReference type="PANTHER" id="PTHR47997">
    <property type="entry name" value="MYB DOMAIN PROTEIN 55"/>
    <property type="match status" value="1"/>
</dbReference>
<evidence type="ECO:0000313" key="10">
    <source>
        <dbReference type="EMBL" id="KAK4777340.1"/>
    </source>
</evidence>
<dbReference type="InterPro" id="IPR017930">
    <property type="entry name" value="Myb_dom"/>
</dbReference>
<dbReference type="PROSITE" id="PS51294">
    <property type="entry name" value="HTH_MYB"/>
    <property type="match status" value="2"/>
</dbReference>
<dbReference type="SUPFAM" id="SSF46689">
    <property type="entry name" value="Homeodomain-like"/>
    <property type="match status" value="1"/>
</dbReference>
<dbReference type="InterPro" id="IPR051953">
    <property type="entry name" value="Plant_SW-associated_TFs"/>
</dbReference>
<evidence type="ECO:0000256" key="4">
    <source>
        <dbReference type="ARBA" id="ARBA00023125"/>
    </source>
</evidence>
<dbReference type="Proteomes" id="UP001345219">
    <property type="component" value="Chromosome 14"/>
</dbReference>
<sequence>MGRHSCCYKQKLRKGLWSPEEDEKLLNYITKFGHGCWSSVPKQAGLQRCGKSCRLRWINYLRPDLKRGTFSQDEENLIVELHAVLGNRWSQIAAQLPGRTDNEIKNLWNSCLKKKLKQKGIDPVTHKPLSEVNNGGDDRDSVKSAKSSDKTSHHTCSKPSPALSDQRIPSPPPQAYTHQMKQEDDAAMGACISGNSTMMANSIHAVTRDYYDDDSFNPLQAMANYAPPDADIRIPSCSATVATSTSPWLALIGKSFGMNSELNLNPNNSTPMPSIITQSASSFLTSPVGFRPSMNTIQTESLAMNRFWDLGNSSSSSSNSNRSFIDNGAFSWGLTDCNLLDKEASSSVALMEAQNQIGGMKWAMDYSQSSSTLMEAVNLHNQTPQSLYNETNPDGSHFITTGTCSSLLWPQQNQLC</sequence>
<evidence type="ECO:0000259" key="8">
    <source>
        <dbReference type="PROSITE" id="PS50090"/>
    </source>
</evidence>
<organism evidence="10 11">
    <name type="scientific">Trapa incisa</name>
    <dbReference type="NCBI Taxonomy" id="236973"/>
    <lineage>
        <taxon>Eukaryota</taxon>
        <taxon>Viridiplantae</taxon>
        <taxon>Streptophyta</taxon>
        <taxon>Embryophyta</taxon>
        <taxon>Tracheophyta</taxon>
        <taxon>Spermatophyta</taxon>
        <taxon>Magnoliopsida</taxon>
        <taxon>eudicotyledons</taxon>
        <taxon>Gunneridae</taxon>
        <taxon>Pentapetalae</taxon>
        <taxon>rosids</taxon>
        <taxon>malvids</taxon>
        <taxon>Myrtales</taxon>
        <taxon>Lythraceae</taxon>
        <taxon>Trapa</taxon>
    </lineage>
</organism>
<keyword evidence="3" id="KW-0805">Transcription regulation</keyword>
<feature type="domain" description="HTH myb-type" evidence="9">
    <location>
        <begin position="62"/>
        <end position="116"/>
    </location>
</feature>
<evidence type="ECO:0000256" key="6">
    <source>
        <dbReference type="ARBA" id="ARBA00023242"/>
    </source>
</evidence>
<dbReference type="EMBL" id="JAXIOK010000002">
    <property type="protein sequence ID" value="KAK4777340.1"/>
    <property type="molecule type" value="Genomic_DNA"/>
</dbReference>
<protein>
    <submittedName>
        <fullName evidence="10">Uncharacterized protein</fullName>
    </submittedName>
</protein>
<name>A0AAN7L941_9MYRT</name>
<dbReference type="Pfam" id="PF00249">
    <property type="entry name" value="Myb_DNA-binding"/>
    <property type="match status" value="2"/>
</dbReference>
<dbReference type="AlphaFoldDB" id="A0AAN7L941"/>
<dbReference type="InterPro" id="IPR001005">
    <property type="entry name" value="SANT/Myb"/>
</dbReference>
<gene>
    <name evidence="10" type="ORF">SAY87_017527</name>
</gene>
<dbReference type="InterPro" id="IPR009057">
    <property type="entry name" value="Homeodomain-like_sf"/>
</dbReference>
<evidence type="ECO:0000256" key="5">
    <source>
        <dbReference type="ARBA" id="ARBA00023163"/>
    </source>
</evidence>
<dbReference type="Gene3D" id="1.10.10.60">
    <property type="entry name" value="Homeodomain-like"/>
    <property type="match status" value="2"/>
</dbReference>
<keyword evidence="2" id="KW-0677">Repeat</keyword>
<feature type="region of interest" description="Disordered" evidence="7">
    <location>
        <begin position="122"/>
        <end position="182"/>
    </location>
</feature>
<evidence type="ECO:0000313" key="11">
    <source>
        <dbReference type="Proteomes" id="UP001345219"/>
    </source>
</evidence>
<evidence type="ECO:0000256" key="2">
    <source>
        <dbReference type="ARBA" id="ARBA00022737"/>
    </source>
</evidence>
<evidence type="ECO:0000256" key="1">
    <source>
        <dbReference type="ARBA" id="ARBA00004123"/>
    </source>
</evidence>
<evidence type="ECO:0000256" key="7">
    <source>
        <dbReference type="SAM" id="MobiDB-lite"/>
    </source>
</evidence>
<dbReference type="PANTHER" id="PTHR47997:SF75">
    <property type="entry name" value="MYB DOMAIN PROTEIN 55"/>
    <property type="match status" value="1"/>
</dbReference>
<comment type="subcellular location">
    <subcellularLocation>
        <location evidence="1">Nucleus</location>
    </subcellularLocation>
</comment>
<dbReference type="FunFam" id="1.10.10.60:FF:000047">
    <property type="entry name" value="Myb transcription factor"/>
    <property type="match status" value="1"/>
</dbReference>